<keyword evidence="2" id="KW-1185">Reference proteome</keyword>
<dbReference type="Proteomes" id="UP000182660">
    <property type="component" value="Unassembled WGS sequence"/>
</dbReference>
<evidence type="ECO:0000313" key="1">
    <source>
        <dbReference type="EMBL" id="SGY91207.1"/>
    </source>
</evidence>
<reference evidence="1 2" key="1">
    <citation type="submission" date="2016-11" db="EMBL/GenBank/DDBJ databases">
        <authorList>
            <person name="Klemetsen T."/>
        </authorList>
    </citation>
    <scope>NUCLEOTIDE SEQUENCE [LARGE SCALE GENOMIC DNA]</scope>
    <source>
        <strain evidence="1">MT 2528</strain>
    </source>
</reference>
<evidence type="ECO:0000313" key="2">
    <source>
        <dbReference type="Proteomes" id="UP000182660"/>
    </source>
</evidence>
<proteinExistence type="predicted"/>
<organism evidence="1 2">
    <name type="scientific">Moritella viscosa</name>
    <dbReference type="NCBI Taxonomy" id="80854"/>
    <lineage>
        <taxon>Bacteria</taxon>
        <taxon>Pseudomonadati</taxon>
        <taxon>Pseudomonadota</taxon>
        <taxon>Gammaproteobacteria</taxon>
        <taxon>Alteromonadales</taxon>
        <taxon>Moritellaceae</taxon>
        <taxon>Moritella</taxon>
    </lineage>
</organism>
<protein>
    <submittedName>
        <fullName evidence="1">Uncharacterized protein</fullName>
    </submittedName>
</protein>
<accession>A0ABY1HGF1</accession>
<sequence length="39" mass="4426">MSVLVGNLFTNIGINIRGEGVNEVKQRHPYINRITSEKK</sequence>
<comment type="caution">
    <text evidence="1">The sequence shown here is derived from an EMBL/GenBank/DDBJ whole genome shotgun (WGS) entry which is preliminary data.</text>
</comment>
<gene>
    <name evidence="1" type="ORF">MT2528_2110</name>
</gene>
<dbReference type="EMBL" id="FPLJ01000051">
    <property type="protein sequence ID" value="SGY91207.1"/>
    <property type="molecule type" value="Genomic_DNA"/>
</dbReference>
<name>A0ABY1HGF1_9GAMM</name>